<comment type="caution">
    <text evidence="2">The sequence shown here is derived from an EMBL/GenBank/DDBJ whole genome shotgun (WGS) entry which is preliminary data.</text>
</comment>
<accession>A0A511T1U9</accession>
<proteinExistence type="predicted"/>
<dbReference type="Pfam" id="PF07661">
    <property type="entry name" value="MORN_2"/>
    <property type="match status" value="1"/>
</dbReference>
<name>A0A511T1U9_MYXFU</name>
<feature type="chain" id="PRO_5023073186" evidence="1">
    <location>
        <begin position="20"/>
        <end position="163"/>
    </location>
</feature>
<feature type="signal peptide" evidence="1">
    <location>
        <begin position="1"/>
        <end position="19"/>
    </location>
</feature>
<evidence type="ECO:0000256" key="1">
    <source>
        <dbReference type="SAM" id="SignalP"/>
    </source>
</evidence>
<keyword evidence="4" id="KW-1185">Reference proteome</keyword>
<keyword evidence="1" id="KW-0732">Signal</keyword>
<evidence type="ECO:0000313" key="4">
    <source>
        <dbReference type="Proteomes" id="UP000183760"/>
    </source>
</evidence>
<dbReference type="Proteomes" id="UP000321514">
    <property type="component" value="Unassembled WGS sequence"/>
</dbReference>
<dbReference type="SUPFAM" id="SSF82185">
    <property type="entry name" value="Histone H3 K4-specific methyltransferase SET7/9 N-terminal domain"/>
    <property type="match status" value="1"/>
</dbReference>
<dbReference type="EMBL" id="FOIB01000006">
    <property type="protein sequence ID" value="SEU22773.1"/>
    <property type="molecule type" value="Genomic_DNA"/>
</dbReference>
<dbReference type="Proteomes" id="UP000183760">
    <property type="component" value="Unassembled WGS sequence"/>
</dbReference>
<evidence type="ECO:0000313" key="2">
    <source>
        <dbReference type="EMBL" id="GEN08130.1"/>
    </source>
</evidence>
<dbReference type="InterPro" id="IPR011652">
    <property type="entry name" value="MORN_2"/>
</dbReference>
<dbReference type="EMBL" id="BJXR01000027">
    <property type="protein sequence ID" value="GEN08130.1"/>
    <property type="molecule type" value="Genomic_DNA"/>
</dbReference>
<organism evidence="2 5">
    <name type="scientific">Myxococcus fulvus</name>
    <dbReference type="NCBI Taxonomy" id="33"/>
    <lineage>
        <taxon>Bacteria</taxon>
        <taxon>Pseudomonadati</taxon>
        <taxon>Myxococcota</taxon>
        <taxon>Myxococcia</taxon>
        <taxon>Myxococcales</taxon>
        <taxon>Cystobacterineae</taxon>
        <taxon>Myxococcaceae</taxon>
        <taxon>Myxococcus</taxon>
    </lineage>
</organism>
<gene>
    <name evidence="2" type="ORF">MFU01_31670</name>
    <name evidence="3" type="ORF">SAMN05443572_106446</name>
</gene>
<sequence length="163" mass="18149">MSYRFAALCVAAFATQAFAEDSSVGREVRLECPSGTVQKGGRVTKEIGVYCVKVGSTPQRPALHGPYVDFWANGQKQSEGQYKDGFRSGRWTYYDMNGVKTGETQFEQNDYHGARVEYHPNGAKKLEQTWVKGKREGVETSYSTEGQKVSEVRYAADKPLSAQ</sequence>
<dbReference type="STRING" id="1334629.MFUL124B02_29140"/>
<reference evidence="3 4" key="1">
    <citation type="submission" date="2016-10" db="EMBL/GenBank/DDBJ databases">
        <authorList>
            <person name="Varghese N."/>
            <person name="Submissions S."/>
        </authorList>
    </citation>
    <scope>NUCLEOTIDE SEQUENCE [LARGE SCALE GENOMIC DNA]</scope>
    <source>
        <strain evidence="3 4">DSM 16525</strain>
    </source>
</reference>
<evidence type="ECO:0000313" key="5">
    <source>
        <dbReference type="Proteomes" id="UP000321514"/>
    </source>
</evidence>
<protein>
    <submittedName>
        <fullName evidence="3">MORN repeat variant</fullName>
    </submittedName>
</protein>
<dbReference type="Gene3D" id="2.20.110.10">
    <property type="entry name" value="Histone H3 K4-specific methyltransferase SET7/9 N-terminal domain"/>
    <property type="match status" value="1"/>
</dbReference>
<reference evidence="2 5" key="2">
    <citation type="submission" date="2019-07" db="EMBL/GenBank/DDBJ databases">
        <title>Whole genome shotgun sequence of Myxococcus fulvus NBRC 100333.</title>
        <authorList>
            <person name="Hosoyama A."/>
            <person name="Uohara A."/>
            <person name="Ohji S."/>
            <person name="Ichikawa N."/>
        </authorList>
    </citation>
    <scope>NUCLEOTIDE SEQUENCE [LARGE SCALE GENOMIC DNA]</scope>
    <source>
        <strain evidence="2 5">NBRC 100333</strain>
    </source>
</reference>
<evidence type="ECO:0000313" key="3">
    <source>
        <dbReference type="EMBL" id="SEU22773.1"/>
    </source>
</evidence>
<dbReference type="AlphaFoldDB" id="A0A511T1U9"/>